<dbReference type="GO" id="GO:0016459">
    <property type="term" value="C:myosin complex"/>
    <property type="evidence" value="ECO:0007669"/>
    <property type="project" value="UniProtKB-KW"/>
</dbReference>
<feature type="domain" description="Myosin motor" evidence="8">
    <location>
        <begin position="70"/>
        <end position="494"/>
    </location>
</feature>
<keyword evidence="3 6" id="KW-0518">Myosin</keyword>
<dbReference type="SUPFAM" id="SSF52540">
    <property type="entry name" value="P-loop containing nucleoside triphosphate hydrolases"/>
    <property type="match status" value="1"/>
</dbReference>
<dbReference type="SMART" id="SM00242">
    <property type="entry name" value="MYSc"/>
    <property type="match status" value="1"/>
</dbReference>
<evidence type="ECO:0000256" key="3">
    <source>
        <dbReference type="ARBA" id="ARBA00023123"/>
    </source>
</evidence>
<dbReference type="STRING" id="145388.A0A0D2J4N9"/>
<reference evidence="9 10" key="1">
    <citation type="journal article" date="2013" name="BMC Genomics">
        <title>Reconstruction of the lipid metabolism for the microalga Monoraphidium neglectum from its genome sequence reveals characteristics suitable for biofuel production.</title>
        <authorList>
            <person name="Bogen C."/>
            <person name="Al-Dilaimi A."/>
            <person name="Albersmeier A."/>
            <person name="Wichmann J."/>
            <person name="Grundmann M."/>
            <person name="Rupp O."/>
            <person name="Lauersen K.J."/>
            <person name="Blifernez-Klassen O."/>
            <person name="Kalinowski J."/>
            <person name="Goesmann A."/>
            <person name="Mussgnug J.H."/>
            <person name="Kruse O."/>
        </authorList>
    </citation>
    <scope>NUCLEOTIDE SEQUENCE [LARGE SCALE GENOMIC DNA]</scope>
    <source>
        <strain evidence="9 10">SAG 48.87</strain>
    </source>
</reference>
<feature type="binding site" evidence="6">
    <location>
        <begin position="169"/>
        <end position="176"/>
    </location>
    <ligand>
        <name>ATP</name>
        <dbReference type="ChEBI" id="CHEBI:30616"/>
    </ligand>
</feature>
<dbReference type="GO" id="GO:0030048">
    <property type="term" value="P:actin filament-based movement"/>
    <property type="evidence" value="ECO:0007669"/>
    <property type="project" value="UniProtKB-ARBA"/>
</dbReference>
<protein>
    <recommendedName>
        <fullName evidence="8">Myosin motor domain-containing protein</fullName>
    </recommendedName>
</protein>
<dbReference type="GeneID" id="25730482"/>
<dbReference type="FunFam" id="1.10.10.820:FF:000001">
    <property type="entry name" value="Myosin heavy chain"/>
    <property type="match status" value="1"/>
</dbReference>
<accession>A0A0D2J4N9</accession>
<dbReference type="PANTHER" id="PTHR13140">
    <property type="entry name" value="MYOSIN"/>
    <property type="match status" value="1"/>
</dbReference>
<dbReference type="GO" id="GO:0051015">
    <property type="term" value="F:actin filament binding"/>
    <property type="evidence" value="ECO:0007669"/>
    <property type="project" value="TreeGrafter"/>
</dbReference>
<evidence type="ECO:0000256" key="1">
    <source>
        <dbReference type="ARBA" id="ARBA00022741"/>
    </source>
</evidence>
<dbReference type="RefSeq" id="XP_013893922.1">
    <property type="nucleotide sequence ID" value="XM_014038468.1"/>
</dbReference>
<dbReference type="PRINTS" id="PR00193">
    <property type="entry name" value="MYOSINHEAVY"/>
</dbReference>
<dbReference type="GO" id="GO:0016020">
    <property type="term" value="C:membrane"/>
    <property type="evidence" value="ECO:0007669"/>
    <property type="project" value="TreeGrafter"/>
</dbReference>
<dbReference type="PROSITE" id="PS51456">
    <property type="entry name" value="MYOSIN_MOTOR"/>
    <property type="match status" value="1"/>
</dbReference>
<comment type="caution">
    <text evidence="6">Lacks conserved residue(s) required for the propagation of feature annotation.</text>
</comment>
<dbReference type="OrthoDB" id="6108017at2759"/>
<dbReference type="InterPro" id="IPR027417">
    <property type="entry name" value="P-loop_NTPase"/>
</dbReference>
<proteinExistence type="inferred from homology"/>
<dbReference type="GO" id="GO:0000146">
    <property type="term" value="F:microfilament motor activity"/>
    <property type="evidence" value="ECO:0007669"/>
    <property type="project" value="TreeGrafter"/>
</dbReference>
<evidence type="ECO:0000256" key="5">
    <source>
        <dbReference type="ARBA" id="ARBA00023203"/>
    </source>
</evidence>
<dbReference type="GO" id="GO:0005737">
    <property type="term" value="C:cytoplasm"/>
    <property type="evidence" value="ECO:0007669"/>
    <property type="project" value="TreeGrafter"/>
</dbReference>
<dbReference type="GO" id="GO:0005524">
    <property type="term" value="F:ATP binding"/>
    <property type="evidence" value="ECO:0007669"/>
    <property type="project" value="UniProtKB-UniRule"/>
</dbReference>
<dbReference type="InterPro" id="IPR036961">
    <property type="entry name" value="Kinesin_motor_dom_sf"/>
</dbReference>
<comment type="similarity">
    <text evidence="6">Belongs to the TRAFAC class myosin-kinesin ATPase superfamily. Myosin family.</text>
</comment>
<dbReference type="Gene3D" id="3.40.850.10">
    <property type="entry name" value="Kinesin motor domain"/>
    <property type="match status" value="1"/>
</dbReference>
<evidence type="ECO:0000256" key="4">
    <source>
        <dbReference type="ARBA" id="ARBA00023175"/>
    </source>
</evidence>
<dbReference type="Proteomes" id="UP000054498">
    <property type="component" value="Unassembled WGS sequence"/>
</dbReference>
<keyword evidence="1 6" id="KW-0547">Nucleotide-binding</keyword>
<dbReference type="Gene3D" id="1.20.120.720">
    <property type="entry name" value="Myosin VI head, motor domain, U50 subdomain"/>
    <property type="match status" value="1"/>
</dbReference>
<evidence type="ECO:0000256" key="6">
    <source>
        <dbReference type="PROSITE-ProRule" id="PRU00782"/>
    </source>
</evidence>
<sequence>MAHHLHAGAAVWVRRPAAGVQNGVTAAASEWLPAVVTSADEGGAAAVALEGSGEVVACAPADIELRGDDSCVQDLIRLAHLNEPSVLSALARRYAGGQIYTNTGRGIIIALNPFTPMPHLYDAAAMEAYRSEGAAGDAVARAPHVYAVASQAYWRMRGEGKGQALLVTGESGAGKTETSKLIMKYLAFLGGYKSKDSDDGDAARPSVEQRVLESNPLLEAFGNAKTVRNDNSSRFGKYIELHFCAAGSISGARIHTYLLERSRLVAPSKGERNYHIFYQLLAGATREERSRWALGASAAAHRLTAAAGCLALPGVDDARDLLVTRHAMRAVGLGADEQERLFSILSALLHLGDVSFDPCPDGGDGCAVGGPAAASLAAAAGLLGCGAAALTKAVTTRTRVTPDGPIVSPLGAKAAAETRDALSKAARAAALLPPPLPRFGGPPAAADPRRREGVIQQTPRGARAVNAPQVIYARLFDWLVARINEAVGEDLVGA</sequence>
<dbReference type="Pfam" id="PF00063">
    <property type="entry name" value="Myosin_head"/>
    <property type="match status" value="1"/>
</dbReference>
<evidence type="ECO:0000256" key="7">
    <source>
        <dbReference type="SAM" id="MobiDB-lite"/>
    </source>
</evidence>
<evidence type="ECO:0000313" key="10">
    <source>
        <dbReference type="Proteomes" id="UP000054498"/>
    </source>
</evidence>
<evidence type="ECO:0000256" key="2">
    <source>
        <dbReference type="ARBA" id="ARBA00022840"/>
    </source>
</evidence>
<keyword evidence="5 6" id="KW-0009">Actin-binding</keyword>
<keyword evidence="10" id="KW-1185">Reference proteome</keyword>
<dbReference type="KEGG" id="mng:MNEG_13058"/>
<dbReference type="InterPro" id="IPR001609">
    <property type="entry name" value="Myosin_head_motor_dom-like"/>
</dbReference>
<feature type="region of interest" description="Disordered" evidence="7">
    <location>
        <begin position="437"/>
        <end position="460"/>
    </location>
</feature>
<evidence type="ECO:0000259" key="8">
    <source>
        <dbReference type="PROSITE" id="PS51456"/>
    </source>
</evidence>
<keyword evidence="2 6" id="KW-0067">ATP-binding</keyword>
<evidence type="ECO:0000313" key="9">
    <source>
        <dbReference type="EMBL" id="KIY94902.1"/>
    </source>
</evidence>
<dbReference type="PANTHER" id="PTHR13140:SF781">
    <property type="entry name" value="MYOSIN-15"/>
    <property type="match status" value="1"/>
</dbReference>
<dbReference type="EMBL" id="KK103818">
    <property type="protein sequence ID" value="KIY94902.1"/>
    <property type="molecule type" value="Genomic_DNA"/>
</dbReference>
<dbReference type="AlphaFoldDB" id="A0A0D2J4N9"/>
<name>A0A0D2J4N9_9CHLO</name>
<gene>
    <name evidence="9" type="ORF">MNEG_13058</name>
</gene>
<keyword evidence="4 6" id="KW-0505">Motor protein</keyword>
<dbReference type="GO" id="GO:0007015">
    <property type="term" value="P:actin filament organization"/>
    <property type="evidence" value="ECO:0007669"/>
    <property type="project" value="TreeGrafter"/>
</dbReference>
<organism evidence="9 10">
    <name type="scientific">Monoraphidium neglectum</name>
    <dbReference type="NCBI Taxonomy" id="145388"/>
    <lineage>
        <taxon>Eukaryota</taxon>
        <taxon>Viridiplantae</taxon>
        <taxon>Chlorophyta</taxon>
        <taxon>core chlorophytes</taxon>
        <taxon>Chlorophyceae</taxon>
        <taxon>CS clade</taxon>
        <taxon>Sphaeropleales</taxon>
        <taxon>Selenastraceae</taxon>
        <taxon>Monoraphidium</taxon>
    </lineage>
</organism>